<comment type="catalytic activity">
    <reaction evidence="1">
        <text>ATP + protein L-histidine = ADP + protein N-phospho-L-histidine.</text>
        <dbReference type="EC" id="2.7.13.3"/>
    </reaction>
</comment>
<dbReference type="AlphaFoldDB" id="A0AAD0SQI6"/>
<evidence type="ECO:0000259" key="12">
    <source>
        <dbReference type="PROSITE" id="PS50113"/>
    </source>
</evidence>
<evidence type="ECO:0000256" key="6">
    <source>
        <dbReference type="ARBA" id="ARBA00022777"/>
    </source>
</evidence>
<keyword evidence="5" id="KW-0547">Nucleotide-binding</keyword>
<dbReference type="EMBL" id="CP032100">
    <property type="protein sequence ID" value="AXX89602.1"/>
    <property type="molecule type" value="Genomic_DNA"/>
</dbReference>
<evidence type="ECO:0000259" key="11">
    <source>
        <dbReference type="PROSITE" id="PS50112"/>
    </source>
</evidence>
<dbReference type="SMART" id="SM00388">
    <property type="entry name" value="HisKA"/>
    <property type="match status" value="1"/>
</dbReference>
<dbReference type="Proteomes" id="UP000263040">
    <property type="component" value="Chromosome"/>
</dbReference>
<keyword evidence="9" id="KW-1133">Transmembrane helix</keyword>
<evidence type="ECO:0000256" key="8">
    <source>
        <dbReference type="ARBA" id="ARBA00023012"/>
    </source>
</evidence>
<evidence type="ECO:0000256" key="1">
    <source>
        <dbReference type="ARBA" id="ARBA00000085"/>
    </source>
</evidence>
<keyword evidence="7" id="KW-0067">ATP-binding</keyword>
<keyword evidence="6 13" id="KW-0418">Kinase</keyword>
<dbReference type="Pfam" id="PF13426">
    <property type="entry name" value="PAS_9"/>
    <property type="match status" value="1"/>
</dbReference>
<name>A0AAD0SQI6_9BACT</name>
<keyword evidence="9" id="KW-0812">Transmembrane</keyword>
<evidence type="ECO:0000256" key="9">
    <source>
        <dbReference type="SAM" id="Phobius"/>
    </source>
</evidence>
<gene>
    <name evidence="13" type="ORF">ASUIS_1114</name>
</gene>
<dbReference type="PROSITE" id="PS50109">
    <property type="entry name" value="HIS_KIN"/>
    <property type="match status" value="1"/>
</dbReference>
<dbReference type="PROSITE" id="PS50113">
    <property type="entry name" value="PAC"/>
    <property type="match status" value="1"/>
</dbReference>
<dbReference type="InterPro" id="IPR001610">
    <property type="entry name" value="PAC"/>
</dbReference>
<dbReference type="InterPro" id="IPR036097">
    <property type="entry name" value="HisK_dim/P_sf"/>
</dbReference>
<dbReference type="KEGG" id="asui:ASUIS_1114"/>
<evidence type="ECO:0000256" key="3">
    <source>
        <dbReference type="ARBA" id="ARBA00022553"/>
    </source>
</evidence>
<feature type="domain" description="PAS" evidence="11">
    <location>
        <begin position="234"/>
        <end position="280"/>
    </location>
</feature>
<dbReference type="InterPro" id="IPR000700">
    <property type="entry name" value="PAS-assoc_C"/>
</dbReference>
<dbReference type="SMART" id="SM00387">
    <property type="entry name" value="HATPase_c"/>
    <property type="match status" value="1"/>
</dbReference>
<dbReference type="PRINTS" id="PR00344">
    <property type="entry name" value="BCTRLSENSOR"/>
</dbReference>
<keyword evidence="9" id="KW-0472">Membrane</keyword>
<dbReference type="InterPro" id="IPR003661">
    <property type="entry name" value="HisK_dim/P_dom"/>
</dbReference>
<feature type="transmembrane region" description="Helical" evidence="9">
    <location>
        <begin position="160"/>
        <end position="180"/>
    </location>
</feature>
<keyword evidence="14" id="KW-1185">Reference proteome</keyword>
<dbReference type="Gene3D" id="3.30.565.10">
    <property type="entry name" value="Histidine kinase-like ATPase, C-terminal domain"/>
    <property type="match status" value="1"/>
</dbReference>
<evidence type="ECO:0000256" key="4">
    <source>
        <dbReference type="ARBA" id="ARBA00022679"/>
    </source>
</evidence>
<dbReference type="SUPFAM" id="SSF47384">
    <property type="entry name" value="Homodimeric domain of signal transducing histidine kinase"/>
    <property type="match status" value="1"/>
</dbReference>
<dbReference type="CDD" id="cd00082">
    <property type="entry name" value="HisKA"/>
    <property type="match status" value="1"/>
</dbReference>
<dbReference type="PANTHER" id="PTHR43065">
    <property type="entry name" value="SENSOR HISTIDINE KINASE"/>
    <property type="match status" value="1"/>
</dbReference>
<sequence length="599" mass="69172">MKYKGSIKRRLIIIIMSVTLITSFTGYATFLYWYMNNQQNKTVELAQTVGLVLGQDIVKLVLLNDVSFASDITSKLKSFSTLESMVLYKLDEKPVFQYSKDNKSFIVEKLPSNKEIKYILNSNLLKLYINANYQDTHLGFIELNFKIDTIINVIKKDIKALIIILFFMFIVSYILAHLCAKDFTNPILNLVKFLEKIDLVDFIDKRVISNQKNEFGKLYDEVNLMLDRMESSYEAQKIAAVAFETQSGMTITDKNQRILKVNKAFEKITGYTQEEVIGKTPALLKSGLHDREFYFNLYKTLQKDGIWIGEIKNKHKNGNIYNEHLIIQSVLDSNNEPIYYVASFLDITKQKLTEEKLTQREKLLIQQSKMAQMGEMLENIAHQWRQPLSVITTSATGLKVQQEFSVLTNEELIESLDSIVKAAVHLSVTIDDFRNFYKNDKEKKSFNLRVAVEKSLTLLSSKFKNQEIEIKIEVEDIEIYGFENELIQVFINILNNAKDELVKQDNQNRLIYIFAKKEKENISISFQDNAGGIKKELLAHIFENHFTTKEQEDGTGIGLYMSKLIIDKINGEIKASNEMIIYNNKTYEGAKFNITIPLD</sequence>
<protein>
    <recommendedName>
        <fullName evidence="2">histidine kinase</fullName>
        <ecNumber evidence="2">2.7.13.3</ecNumber>
    </recommendedName>
</protein>
<dbReference type="Gene3D" id="6.10.340.10">
    <property type="match status" value="1"/>
</dbReference>
<dbReference type="InterPro" id="IPR035965">
    <property type="entry name" value="PAS-like_dom_sf"/>
</dbReference>
<keyword evidence="8" id="KW-0902">Two-component regulatory system</keyword>
<dbReference type="GO" id="GO:0005524">
    <property type="term" value="F:ATP binding"/>
    <property type="evidence" value="ECO:0007669"/>
    <property type="project" value="UniProtKB-KW"/>
</dbReference>
<reference evidence="13 14" key="1">
    <citation type="submission" date="2018-08" db="EMBL/GenBank/DDBJ databases">
        <title>Complete genome of the Arcobacter suis type strain LMG 26152.</title>
        <authorList>
            <person name="Miller W.G."/>
            <person name="Yee E."/>
            <person name="Bono J.L."/>
        </authorList>
    </citation>
    <scope>NUCLEOTIDE SEQUENCE [LARGE SCALE GENOMIC DNA]</scope>
    <source>
        <strain evidence="13 14">CECT 7833</strain>
    </source>
</reference>
<dbReference type="SUPFAM" id="SSF55785">
    <property type="entry name" value="PYP-like sensor domain (PAS domain)"/>
    <property type="match status" value="1"/>
</dbReference>
<keyword evidence="4" id="KW-0808">Transferase</keyword>
<evidence type="ECO:0000256" key="7">
    <source>
        <dbReference type="ARBA" id="ARBA00022840"/>
    </source>
</evidence>
<dbReference type="RefSeq" id="WP_128326717.1">
    <property type="nucleotide sequence ID" value="NZ_CP032100.1"/>
</dbReference>
<dbReference type="Pfam" id="PF00512">
    <property type="entry name" value="HisKA"/>
    <property type="match status" value="1"/>
</dbReference>
<accession>A0AAD0SQI6</accession>
<dbReference type="InterPro" id="IPR005467">
    <property type="entry name" value="His_kinase_dom"/>
</dbReference>
<dbReference type="NCBIfam" id="TIGR00229">
    <property type="entry name" value="sensory_box"/>
    <property type="match status" value="1"/>
</dbReference>
<evidence type="ECO:0000313" key="13">
    <source>
        <dbReference type="EMBL" id="AXX89602.1"/>
    </source>
</evidence>
<dbReference type="Gene3D" id="3.30.450.20">
    <property type="entry name" value="PAS domain"/>
    <property type="match status" value="1"/>
</dbReference>
<dbReference type="Gene3D" id="1.10.287.130">
    <property type="match status" value="1"/>
</dbReference>
<dbReference type="InterPro" id="IPR004358">
    <property type="entry name" value="Sig_transdc_His_kin-like_C"/>
</dbReference>
<proteinExistence type="predicted"/>
<dbReference type="InterPro" id="IPR003594">
    <property type="entry name" value="HATPase_dom"/>
</dbReference>
<evidence type="ECO:0000256" key="5">
    <source>
        <dbReference type="ARBA" id="ARBA00022741"/>
    </source>
</evidence>
<dbReference type="SMART" id="SM00086">
    <property type="entry name" value="PAC"/>
    <property type="match status" value="1"/>
</dbReference>
<dbReference type="InterPro" id="IPR000014">
    <property type="entry name" value="PAS"/>
</dbReference>
<feature type="domain" description="PAC" evidence="12">
    <location>
        <begin position="307"/>
        <end position="359"/>
    </location>
</feature>
<evidence type="ECO:0000256" key="2">
    <source>
        <dbReference type="ARBA" id="ARBA00012438"/>
    </source>
</evidence>
<evidence type="ECO:0000259" key="10">
    <source>
        <dbReference type="PROSITE" id="PS50109"/>
    </source>
</evidence>
<dbReference type="SUPFAM" id="SSF55874">
    <property type="entry name" value="ATPase domain of HSP90 chaperone/DNA topoisomerase II/histidine kinase"/>
    <property type="match status" value="1"/>
</dbReference>
<evidence type="ECO:0000313" key="14">
    <source>
        <dbReference type="Proteomes" id="UP000263040"/>
    </source>
</evidence>
<dbReference type="InterPro" id="IPR036890">
    <property type="entry name" value="HATPase_C_sf"/>
</dbReference>
<feature type="domain" description="Histidine kinase" evidence="10">
    <location>
        <begin position="379"/>
        <end position="599"/>
    </location>
</feature>
<organism evidence="13 14">
    <name type="scientific">Arcobacter suis CECT 7833</name>
    <dbReference type="NCBI Taxonomy" id="663365"/>
    <lineage>
        <taxon>Bacteria</taxon>
        <taxon>Pseudomonadati</taxon>
        <taxon>Campylobacterota</taxon>
        <taxon>Epsilonproteobacteria</taxon>
        <taxon>Campylobacterales</taxon>
        <taxon>Arcobacteraceae</taxon>
        <taxon>Arcobacter</taxon>
    </lineage>
</organism>
<dbReference type="PANTHER" id="PTHR43065:SF46">
    <property type="entry name" value="C4-DICARBOXYLATE TRANSPORT SENSOR PROTEIN DCTB"/>
    <property type="match status" value="1"/>
</dbReference>
<dbReference type="EC" id="2.7.13.3" evidence="2"/>
<feature type="transmembrane region" description="Helical" evidence="9">
    <location>
        <begin position="12"/>
        <end position="35"/>
    </location>
</feature>
<keyword evidence="3" id="KW-0597">Phosphoprotein</keyword>
<dbReference type="CDD" id="cd00130">
    <property type="entry name" value="PAS"/>
    <property type="match status" value="1"/>
</dbReference>
<dbReference type="SMART" id="SM00091">
    <property type="entry name" value="PAS"/>
    <property type="match status" value="1"/>
</dbReference>
<dbReference type="GO" id="GO:0000155">
    <property type="term" value="F:phosphorelay sensor kinase activity"/>
    <property type="evidence" value="ECO:0007669"/>
    <property type="project" value="InterPro"/>
</dbReference>
<dbReference type="Pfam" id="PF02518">
    <property type="entry name" value="HATPase_c"/>
    <property type="match status" value="1"/>
</dbReference>
<dbReference type="PROSITE" id="PS50112">
    <property type="entry name" value="PAS"/>
    <property type="match status" value="1"/>
</dbReference>